<dbReference type="Proteomes" id="UP000054770">
    <property type="component" value="Unassembled WGS sequence"/>
</dbReference>
<feature type="coiled-coil region" evidence="1">
    <location>
        <begin position="314"/>
        <end position="402"/>
    </location>
</feature>
<dbReference type="Pfam" id="PF13250">
    <property type="entry name" value="SNIPE"/>
    <property type="match status" value="1"/>
</dbReference>
<evidence type="ECO:0000313" key="3">
    <source>
        <dbReference type="EMBL" id="SAL62277.1"/>
    </source>
</evidence>
<keyword evidence="4" id="KW-1185">Reference proteome</keyword>
<dbReference type="AlphaFoldDB" id="A0A158J090"/>
<dbReference type="SMART" id="SM00974">
    <property type="entry name" value="T5orf172"/>
    <property type="match status" value="1"/>
</dbReference>
<reference evidence="3" key="1">
    <citation type="submission" date="2016-01" db="EMBL/GenBank/DDBJ databases">
        <authorList>
            <person name="Peeters C."/>
        </authorList>
    </citation>
    <scope>NUCLEOTIDE SEQUENCE [LARGE SCALE GENOMIC DNA]</scope>
    <source>
        <strain evidence="3">LMG 22940</strain>
    </source>
</reference>
<evidence type="ECO:0000256" key="1">
    <source>
        <dbReference type="SAM" id="Coils"/>
    </source>
</evidence>
<dbReference type="EMBL" id="FCON02000032">
    <property type="protein sequence ID" value="SAL62277.1"/>
    <property type="molecule type" value="Genomic_DNA"/>
</dbReference>
<feature type="domain" description="Bacteriophage T5 Orf172 DNA-binding" evidence="2">
    <location>
        <begin position="419"/>
        <end position="502"/>
    </location>
</feature>
<accession>A0A158J090</accession>
<dbReference type="InterPro" id="IPR025280">
    <property type="entry name" value="SNIPE"/>
</dbReference>
<protein>
    <submittedName>
        <fullName evidence="3">T5orf172 domain protein</fullName>
    </submittedName>
</protein>
<gene>
    <name evidence="3" type="ORF">AWB68_03274</name>
</gene>
<evidence type="ECO:0000259" key="2">
    <source>
        <dbReference type="SMART" id="SM00974"/>
    </source>
</evidence>
<sequence length="563" mass="63544">MTLTAVALAIAVVMLLWRYGVVSKALRKIRTESDDLLSRFNALRAAKDENDNRNSRDISTLEDRLAASEADRESLSRFVDIRDTANEAERIRNEAAEVLASAQASAAEALAAAQEEASRLISDAQVDTKQKRGEAEQMVSRASLQAAKVIEDARKRAEEIGGDALRALENADRLTATVAAMKNVVDGYGESYMVPSHSLLDDLAETYSHTEAGKQLKLVRDYSKLMTTQKRAADCDYVEKQRRDTAIRFVVDAFNGKVDSILSRAKVDNFGTLQQEIKDAAALVNHNGAAFRNARILKEYLDARIEELVWAVRTHELREREKEEQRQIREQMREEEKARREYERAMRDAAKEEESIRRAMEKAQGQIARATEEQKAQFEAQLAELAEKLRQVEEKNQRALSMAQQTKAGHVYIISNVGSFGEHVYKVGLTRRLEPMDRVRELGDASVPFAFDVHAMIWSENAPDLEKTLHRKFVEAQVNKVNPRKEFFRVGLADLRATVEDMGLNVTWTMAATAAEYRESLAIGRQIESDPELRNKWFRQQIAYEAALGDEEDVVVEAQAVAP</sequence>
<comment type="caution">
    <text evidence="3">The sequence shown here is derived from an EMBL/GenBank/DDBJ whole genome shotgun (WGS) entry which is preliminary data.</text>
</comment>
<dbReference type="OrthoDB" id="9811665at2"/>
<keyword evidence="1" id="KW-0175">Coiled coil</keyword>
<evidence type="ECO:0000313" key="4">
    <source>
        <dbReference type="Proteomes" id="UP000054770"/>
    </source>
</evidence>
<dbReference type="InterPro" id="IPR018306">
    <property type="entry name" value="Phage_T5_Orf172_DNA-bd"/>
</dbReference>
<proteinExistence type="predicted"/>
<dbReference type="Pfam" id="PF13455">
    <property type="entry name" value="MUG113"/>
    <property type="match status" value="1"/>
</dbReference>
<name>A0A158J090_9BURK</name>
<organism evidence="3 4">
    <name type="scientific">Caballeronia choica</name>
    <dbReference type="NCBI Taxonomy" id="326476"/>
    <lineage>
        <taxon>Bacteria</taxon>
        <taxon>Pseudomonadati</taxon>
        <taxon>Pseudomonadota</taxon>
        <taxon>Betaproteobacteria</taxon>
        <taxon>Burkholderiales</taxon>
        <taxon>Burkholderiaceae</taxon>
        <taxon>Caballeronia</taxon>
    </lineage>
</organism>